<comment type="caution">
    <text evidence="2">The sequence shown here is derived from an EMBL/GenBank/DDBJ whole genome shotgun (WGS) entry which is preliminary data.</text>
</comment>
<name>A0AAD2G3V5_9STRA</name>
<feature type="region of interest" description="Disordered" evidence="1">
    <location>
        <begin position="1"/>
        <end position="37"/>
    </location>
</feature>
<feature type="compositionally biased region" description="Basic residues" evidence="1">
    <location>
        <begin position="1"/>
        <end position="13"/>
    </location>
</feature>
<dbReference type="GO" id="GO:0051082">
    <property type="term" value="F:unfolded protein binding"/>
    <property type="evidence" value="ECO:0007669"/>
    <property type="project" value="TreeGrafter"/>
</dbReference>
<reference evidence="2" key="1">
    <citation type="submission" date="2023-08" db="EMBL/GenBank/DDBJ databases">
        <authorList>
            <person name="Audoor S."/>
            <person name="Bilcke G."/>
        </authorList>
    </citation>
    <scope>NUCLEOTIDE SEQUENCE</scope>
</reference>
<dbReference type="AlphaFoldDB" id="A0AAD2G3V5"/>
<dbReference type="SUPFAM" id="SSF48371">
    <property type="entry name" value="ARM repeat"/>
    <property type="match status" value="1"/>
</dbReference>
<dbReference type="GO" id="GO:0006606">
    <property type="term" value="P:protein import into nucleus"/>
    <property type="evidence" value="ECO:0007669"/>
    <property type="project" value="TreeGrafter"/>
</dbReference>
<dbReference type="PANTHER" id="PTHR13347:SF1">
    <property type="entry name" value="HEAT REPEAT-CONTAINING PROTEIN 3"/>
    <property type="match status" value="1"/>
</dbReference>
<protein>
    <submittedName>
        <fullName evidence="2">Uncharacterized protein</fullName>
    </submittedName>
</protein>
<dbReference type="InterPro" id="IPR016024">
    <property type="entry name" value="ARM-type_fold"/>
</dbReference>
<gene>
    <name evidence="2" type="ORF">CYCCA115_LOCUS19391</name>
</gene>
<dbReference type="EMBL" id="CAKOGP040002091">
    <property type="protein sequence ID" value="CAJ1961827.1"/>
    <property type="molecule type" value="Genomic_DNA"/>
</dbReference>
<sequence>MGKSNRRKRRQKQKQTSGDASEPRNPSSATHQLRHPDPKIRHGALVALQANFLHDHSKSVNLQVLQAVREQVMDSDMNCASAAAECLAQHVSYADGDTHKDVMASWTLILIGRLDQCLQALQSTPSNSKQWYALAAPCLRALCKLIEMNELALEQMNAQKQTFLSTVFGLLEASANHEATLDQRHTEWVEETGAFAARCIHSSIEDNFEMVNIINGNEKVMELWPTLMSKLPDVAALHVAGCVVALYQAAPSKWQIDFIMTKVLPCLSKSMVVNAEGLKTLEENLGKANQLWMTQKQDDKMEKEILQKIAKKRESARDIARRLKQTTRDGKAVMNEQEDGRQAVEDSLTAWNNTIMPLQLALEVMANLLSCLVQDEDEMALERDSSLDSLLHQELLKGKVAEHIVGMLQTICVHTKSRANDEHDLLKDDLQEAISKVSACIANSVISKVLLEADFAATWNVLRQHPSERGVCSVMAALVQNSKSLRELAVHDLEIFQNMLHNSDEDVQRDAVCLISAAMARSTPENVVINLTNELIKVMNTAPDTVKCEALNTIMELYGDDDFHPRVFSSLGTLDHYKKCVMSVPQKGLSPEEEEILFNANRFVEYKES</sequence>
<accession>A0AAD2G3V5</accession>
<dbReference type="GO" id="GO:0042273">
    <property type="term" value="P:ribosomal large subunit biogenesis"/>
    <property type="evidence" value="ECO:0007669"/>
    <property type="project" value="TreeGrafter"/>
</dbReference>
<evidence type="ECO:0000256" key="1">
    <source>
        <dbReference type="SAM" id="MobiDB-lite"/>
    </source>
</evidence>
<proteinExistence type="predicted"/>
<keyword evidence="3" id="KW-1185">Reference proteome</keyword>
<organism evidence="2 3">
    <name type="scientific">Cylindrotheca closterium</name>
    <dbReference type="NCBI Taxonomy" id="2856"/>
    <lineage>
        <taxon>Eukaryota</taxon>
        <taxon>Sar</taxon>
        <taxon>Stramenopiles</taxon>
        <taxon>Ochrophyta</taxon>
        <taxon>Bacillariophyta</taxon>
        <taxon>Bacillariophyceae</taxon>
        <taxon>Bacillariophycidae</taxon>
        <taxon>Bacillariales</taxon>
        <taxon>Bacillariaceae</taxon>
        <taxon>Cylindrotheca</taxon>
    </lineage>
</organism>
<dbReference type="Proteomes" id="UP001295423">
    <property type="component" value="Unassembled WGS sequence"/>
</dbReference>
<dbReference type="PANTHER" id="PTHR13347">
    <property type="entry name" value="HEAT REPEAT-CONTAINING PROTEIN 3"/>
    <property type="match status" value="1"/>
</dbReference>
<evidence type="ECO:0000313" key="3">
    <source>
        <dbReference type="Proteomes" id="UP001295423"/>
    </source>
</evidence>
<dbReference type="InterPro" id="IPR052616">
    <property type="entry name" value="SYO1-like"/>
</dbReference>
<evidence type="ECO:0000313" key="2">
    <source>
        <dbReference type="EMBL" id="CAJ1961827.1"/>
    </source>
</evidence>
<feature type="compositionally biased region" description="Polar residues" evidence="1">
    <location>
        <begin position="16"/>
        <end position="31"/>
    </location>
</feature>